<keyword evidence="2" id="KW-0677">Repeat</keyword>
<gene>
    <name evidence="4" type="ORF">MNOR_LOCUS33260</name>
</gene>
<dbReference type="SUPFAM" id="SSF52058">
    <property type="entry name" value="L domain-like"/>
    <property type="match status" value="1"/>
</dbReference>
<accession>A0AAV2S506</accession>
<dbReference type="InterPro" id="IPR032675">
    <property type="entry name" value="LRR_dom_sf"/>
</dbReference>
<dbReference type="SMART" id="SM00369">
    <property type="entry name" value="LRR_TYP"/>
    <property type="match status" value="5"/>
</dbReference>
<evidence type="ECO:0000256" key="2">
    <source>
        <dbReference type="ARBA" id="ARBA00022737"/>
    </source>
</evidence>
<protein>
    <submittedName>
        <fullName evidence="4">Uncharacterized protein</fullName>
    </submittedName>
</protein>
<sequence>MATLSYLSFLCVFVNVAFSYEINGSPSESVLNINSYYSASFYSSSSPSSSCPAAEDIKPCVCIIKYGDINLDCTGVTSNKELKAIFHNAHFPNPNFREFYMAGNKGITVLEKEVFGNVTFKIIFVMRSALQKVEVGALDASNKTAVVIDLLSNNITSFPFHTIHEFSALEELRLTDNHLSSMPLVKSDTVKMLDLSMNPLMKIPSDALRSLTAIELLSMGFTNISHIPPGLFKNVSSLQYVLLGYNNITSLPTDIITCSSPDVVCGNNWLKSVSLSSNPIAHVELNAFEAHPGLRVEMTGSALTSLNETVWRPLIEANVTLTLEDNRFSCKCDMAWLAVKNPPNLAHVWGECSNGTPLQHLDPKVFANCTSAVEEPGLGNTYKLS</sequence>
<dbReference type="Proteomes" id="UP001497623">
    <property type="component" value="Unassembled WGS sequence"/>
</dbReference>
<comment type="caution">
    <text evidence="4">The sequence shown here is derived from an EMBL/GenBank/DDBJ whole genome shotgun (WGS) entry which is preliminary data.</text>
</comment>
<evidence type="ECO:0000256" key="3">
    <source>
        <dbReference type="SAM" id="SignalP"/>
    </source>
</evidence>
<keyword evidence="1" id="KW-0433">Leucine-rich repeat</keyword>
<dbReference type="AlphaFoldDB" id="A0AAV2S506"/>
<name>A0AAV2S506_MEGNR</name>
<keyword evidence="3" id="KW-0732">Signal</keyword>
<dbReference type="Gene3D" id="3.80.10.10">
    <property type="entry name" value="Ribonuclease Inhibitor"/>
    <property type="match status" value="2"/>
</dbReference>
<dbReference type="EMBL" id="CAXKWB010047522">
    <property type="protein sequence ID" value="CAL4165487.1"/>
    <property type="molecule type" value="Genomic_DNA"/>
</dbReference>
<feature type="signal peptide" evidence="3">
    <location>
        <begin position="1"/>
        <end position="19"/>
    </location>
</feature>
<dbReference type="PANTHER" id="PTHR24366:SF96">
    <property type="entry name" value="LEUCINE RICH REPEAT CONTAINING 53"/>
    <property type="match status" value="1"/>
</dbReference>
<keyword evidence="5" id="KW-1185">Reference proteome</keyword>
<evidence type="ECO:0000313" key="4">
    <source>
        <dbReference type="EMBL" id="CAL4165487.1"/>
    </source>
</evidence>
<proteinExistence type="predicted"/>
<feature type="chain" id="PRO_5043864495" evidence="3">
    <location>
        <begin position="20"/>
        <end position="385"/>
    </location>
</feature>
<dbReference type="InterPro" id="IPR003591">
    <property type="entry name" value="Leu-rich_rpt_typical-subtyp"/>
</dbReference>
<evidence type="ECO:0000313" key="5">
    <source>
        <dbReference type="Proteomes" id="UP001497623"/>
    </source>
</evidence>
<evidence type="ECO:0000256" key="1">
    <source>
        <dbReference type="ARBA" id="ARBA00022614"/>
    </source>
</evidence>
<reference evidence="4 5" key="1">
    <citation type="submission" date="2024-05" db="EMBL/GenBank/DDBJ databases">
        <authorList>
            <person name="Wallberg A."/>
        </authorList>
    </citation>
    <scope>NUCLEOTIDE SEQUENCE [LARGE SCALE GENOMIC DNA]</scope>
</reference>
<dbReference type="PANTHER" id="PTHR24366">
    <property type="entry name" value="IG(IMMUNOGLOBULIN) AND LRR(LEUCINE RICH REPEAT) DOMAINS"/>
    <property type="match status" value="1"/>
</dbReference>
<organism evidence="4 5">
    <name type="scientific">Meganyctiphanes norvegica</name>
    <name type="common">Northern krill</name>
    <name type="synonym">Thysanopoda norvegica</name>
    <dbReference type="NCBI Taxonomy" id="48144"/>
    <lineage>
        <taxon>Eukaryota</taxon>
        <taxon>Metazoa</taxon>
        <taxon>Ecdysozoa</taxon>
        <taxon>Arthropoda</taxon>
        <taxon>Crustacea</taxon>
        <taxon>Multicrustacea</taxon>
        <taxon>Malacostraca</taxon>
        <taxon>Eumalacostraca</taxon>
        <taxon>Eucarida</taxon>
        <taxon>Euphausiacea</taxon>
        <taxon>Euphausiidae</taxon>
        <taxon>Meganyctiphanes</taxon>
    </lineage>
</organism>